<dbReference type="SUPFAM" id="SSF63829">
    <property type="entry name" value="Calcium-dependent phosphotriesterase"/>
    <property type="match status" value="1"/>
</dbReference>
<comment type="caution">
    <text evidence="4">The sequence shown here is derived from an EMBL/GenBank/DDBJ whole genome shotgun (WGS) entry which is preliminary data.</text>
</comment>
<dbReference type="RefSeq" id="WP_105354854.1">
    <property type="nucleotide sequence ID" value="NZ_PUIB01000015.1"/>
</dbReference>
<evidence type="ECO:0000313" key="5">
    <source>
        <dbReference type="Proteomes" id="UP000239388"/>
    </source>
</evidence>
<name>A0A2S8FTC2_9BACT</name>
<feature type="chain" id="PRO_5015779632" description="6-bladed beta-propeller" evidence="3">
    <location>
        <begin position="22"/>
        <end position="309"/>
    </location>
</feature>
<feature type="repeat" description="NHL" evidence="2">
    <location>
        <begin position="224"/>
        <end position="263"/>
    </location>
</feature>
<organism evidence="4 5">
    <name type="scientific">Blastopirellula marina</name>
    <dbReference type="NCBI Taxonomy" id="124"/>
    <lineage>
        <taxon>Bacteria</taxon>
        <taxon>Pseudomonadati</taxon>
        <taxon>Planctomycetota</taxon>
        <taxon>Planctomycetia</taxon>
        <taxon>Pirellulales</taxon>
        <taxon>Pirellulaceae</taxon>
        <taxon>Blastopirellula</taxon>
    </lineage>
</organism>
<gene>
    <name evidence="4" type="ORF">C5Y98_13795</name>
</gene>
<sequence length="309" mass="34469">MTRQLLQILICLTLLCGCVPALDSSGGPEVVWGDRGISSGKFEKPRAVAIDADDQLYIVDMTARIQVFDRDGTFLRAWQIPEYYRGRPSGLSFNNAGDLLIADTHYNRMLVYTSDGRKLDDQTIGGVEGHGPGEFGFVTDAVQDSQGNYYIGEYGQFDRIQKFTPDGQYLFEWGGHGSEPGQFVRPQNIAIDEQDHIWVADACNHRIQVFDATGDKAELIKIWGKSGEQPGELSYPYDLVLDGQGHVYVIEFGNHRLQKFTLEGESLGVWGGNGREPGQLFCPWALALDSQGRVHVIDSNNHRVQRVKL</sequence>
<feature type="signal peptide" evidence="3">
    <location>
        <begin position="1"/>
        <end position="21"/>
    </location>
</feature>
<dbReference type="PROSITE" id="PS51257">
    <property type="entry name" value="PROKAR_LIPOPROTEIN"/>
    <property type="match status" value="1"/>
</dbReference>
<dbReference type="Gene3D" id="2.40.10.500">
    <property type="match status" value="1"/>
</dbReference>
<dbReference type="PROSITE" id="PS51125">
    <property type="entry name" value="NHL"/>
    <property type="match status" value="3"/>
</dbReference>
<dbReference type="CDD" id="cd14956">
    <property type="entry name" value="NHL_like_3"/>
    <property type="match status" value="1"/>
</dbReference>
<dbReference type="InterPro" id="IPR050952">
    <property type="entry name" value="TRIM-NHL_E3_ligases"/>
</dbReference>
<dbReference type="PANTHER" id="PTHR24104">
    <property type="entry name" value="E3 UBIQUITIN-PROTEIN LIGASE NHLRC1-RELATED"/>
    <property type="match status" value="1"/>
</dbReference>
<dbReference type="PANTHER" id="PTHR24104:SF25">
    <property type="entry name" value="PROTEIN LIN-41"/>
    <property type="match status" value="1"/>
</dbReference>
<evidence type="ECO:0000256" key="1">
    <source>
        <dbReference type="ARBA" id="ARBA00022737"/>
    </source>
</evidence>
<dbReference type="EMBL" id="PUIB01000015">
    <property type="protein sequence ID" value="PQO35431.1"/>
    <property type="molecule type" value="Genomic_DNA"/>
</dbReference>
<dbReference type="Proteomes" id="UP000239388">
    <property type="component" value="Unassembled WGS sequence"/>
</dbReference>
<dbReference type="Gene3D" id="2.120.10.30">
    <property type="entry name" value="TolB, C-terminal domain"/>
    <property type="match status" value="2"/>
</dbReference>
<dbReference type="GO" id="GO:0008270">
    <property type="term" value="F:zinc ion binding"/>
    <property type="evidence" value="ECO:0007669"/>
    <property type="project" value="UniProtKB-KW"/>
</dbReference>
<protein>
    <recommendedName>
        <fullName evidence="6">6-bladed beta-propeller</fullName>
    </recommendedName>
</protein>
<keyword evidence="3" id="KW-0732">Signal</keyword>
<keyword evidence="1" id="KW-0677">Repeat</keyword>
<evidence type="ECO:0008006" key="6">
    <source>
        <dbReference type="Google" id="ProtNLM"/>
    </source>
</evidence>
<accession>A0A2S8FTC2</accession>
<evidence type="ECO:0000256" key="3">
    <source>
        <dbReference type="SAM" id="SignalP"/>
    </source>
</evidence>
<feature type="repeat" description="NHL" evidence="2">
    <location>
        <begin position="271"/>
        <end position="305"/>
    </location>
</feature>
<dbReference type="OrthoDB" id="9799230at2"/>
<feature type="repeat" description="NHL" evidence="2">
    <location>
        <begin position="174"/>
        <end position="213"/>
    </location>
</feature>
<evidence type="ECO:0000256" key="2">
    <source>
        <dbReference type="PROSITE-ProRule" id="PRU00504"/>
    </source>
</evidence>
<evidence type="ECO:0000313" key="4">
    <source>
        <dbReference type="EMBL" id="PQO35431.1"/>
    </source>
</evidence>
<proteinExistence type="predicted"/>
<dbReference type="AlphaFoldDB" id="A0A2S8FTC2"/>
<dbReference type="InterPro" id="IPR001258">
    <property type="entry name" value="NHL_repeat"/>
</dbReference>
<dbReference type="InterPro" id="IPR011042">
    <property type="entry name" value="6-blade_b-propeller_TolB-like"/>
</dbReference>
<reference evidence="4 5" key="1">
    <citation type="submission" date="2018-02" db="EMBL/GenBank/DDBJ databases">
        <title>Comparative genomes isolates from brazilian mangrove.</title>
        <authorList>
            <person name="Araujo J.E."/>
            <person name="Taketani R.G."/>
            <person name="Silva M.C.P."/>
            <person name="Loureco M.V."/>
            <person name="Andreote F.D."/>
        </authorList>
    </citation>
    <scope>NUCLEOTIDE SEQUENCE [LARGE SCALE GENOMIC DNA]</scope>
    <source>
        <strain evidence="4 5">NAP PRIS-MGV</strain>
    </source>
</reference>
<dbReference type="Pfam" id="PF01436">
    <property type="entry name" value="NHL"/>
    <property type="match status" value="3"/>
</dbReference>